<proteinExistence type="predicted"/>
<reference evidence="2 3" key="1">
    <citation type="submission" date="2020-08" db="EMBL/GenBank/DDBJ databases">
        <authorList>
            <person name="Liu C."/>
            <person name="Sun Q."/>
        </authorList>
    </citation>
    <scope>NUCLEOTIDE SEQUENCE [LARGE SCALE GENOMIC DNA]</scope>
    <source>
        <strain evidence="2 3">NSJ-61</strain>
    </source>
</reference>
<dbReference type="KEGG" id="ehn:H9Q80_03025"/>
<protein>
    <submittedName>
        <fullName evidence="2">Uncharacterized protein</fullName>
    </submittedName>
</protein>
<keyword evidence="1" id="KW-0472">Membrane</keyword>
<sequence length="103" mass="11732">MESLWIVYWIGIFASFVFACYNIIKKRLVSGTLHALITIAFTALSVIIGINSGYTGKGQDEFTYFVNRLFSLKFDSVLLVVLFVLMLGFNIYHIAVFYEQSNV</sequence>
<name>A0A7G9GQ61_9FIRM</name>
<evidence type="ECO:0000313" key="3">
    <source>
        <dbReference type="Proteomes" id="UP000515856"/>
    </source>
</evidence>
<dbReference type="Proteomes" id="UP000515856">
    <property type="component" value="Chromosome"/>
</dbReference>
<dbReference type="EMBL" id="CP060636">
    <property type="protein sequence ID" value="QNM12943.1"/>
    <property type="molecule type" value="Genomic_DNA"/>
</dbReference>
<dbReference type="AlphaFoldDB" id="A0A7G9GQ61"/>
<dbReference type="RefSeq" id="WP_117455768.1">
    <property type="nucleotide sequence ID" value="NZ_CP060636.1"/>
</dbReference>
<evidence type="ECO:0000256" key="1">
    <source>
        <dbReference type="SAM" id="Phobius"/>
    </source>
</evidence>
<feature type="transmembrane region" description="Helical" evidence="1">
    <location>
        <begin position="6"/>
        <end position="24"/>
    </location>
</feature>
<feature type="transmembrane region" description="Helical" evidence="1">
    <location>
        <begin position="36"/>
        <end position="56"/>
    </location>
</feature>
<keyword evidence="1" id="KW-1133">Transmembrane helix</keyword>
<feature type="transmembrane region" description="Helical" evidence="1">
    <location>
        <begin position="76"/>
        <end position="98"/>
    </location>
</feature>
<evidence type="ECO:0000313" key="2">
    <source>
        <dbReference type="EMBL" id="QNM12943.1"/>
    </source>
</evidence>
<keyword evidence="3" id="KW-1185">Reference proteome</keyword>
<organism evidence="2 3">
    <name type="scientific">[Eubacterium] hominis</name>
    <dbReference type="NCBI Taxonomy" id="2764325"/>
    <lineage>
        <taxon>Bacteria</taxon>
        <taxon>Bacillati</taxon>
        <taxon>Bacillota</taxon>
        <taxon>Erysipelotrichia</taxon>
        <taxon>Erysipelotrichales</taxon>
        <taxon>Erysipelotrichaceae</taxon>
        <taxon>Amedibacillus</taxon>
    </lineage>
</organism>
<gene>
    <name evidence="2" type="ORF">H9Q80_03025</name>
</gene>
<keyword evidence="1" id="KW-0812">Transmembrane</keyword>
<accession>A0A7G9GQ61</accession>